<proteinExistence type="predicted"/>
<keyword evidence="3" id="KW-1185">Reference proteome</keyword>
<reference evidence="2 3" key="1">
    <citation type="submission" date="2018-03" db="EMBL/GenBank/DDBJ databases">
        <title>Genomic Encyclopedia of Archaeal and Bacterial Type Strains, Phase II (KMG-II): from individual species to whole genera.</title>
        <authorList>
            <person name="Goeker M."/>
        </authorList>
    </citation>
    <scope>NUCLEOTIDE SEQUENCE [LARGE SCALE GENOMIC DNA]</scope>
    <source>
        <strain evidence="2 3">DSM 28229</strain>
    </source>
</reference>
<accession>A0A315ZFD2</accession>
<organism evidence="2 3">
    <name type="scientific">Sediminitomix flava</name>
    <dbReference type="NCBI Taxonomy" id="379075"/>
    <lineage>
        <taxon>Bacteria</taxon>
        <taxon>Pseudomonadati</taxon>
        <taxon>Bacteroidota</taxon>
        <taxon>Cytophagia</taxon>
        <taxon>Cytophagales</taxon>
        <taxon>Flammeovirgaceae</taxon>
        <taxon>Sediminitomix</taxon>
    </lineage>
</organism>
<gene>
    <name evidence="2" type="ORF">BC781_101382</name>
</gene>
<dbReference type="AlphaFoldDB" id="A0A315ZFD2"/>
<name>A0A315ZFD2_SEDFL</name>
<protein>
    <recommendedName>
        <fullName evidence="1">DUF6985 domain-containing protein</fullName>
    </recommendedName>
</protein>
<dbReference type="Pfam" id="PF22481">
    <property type="entry name" value="DUF6985"/>
    <property type="match status" value="1"/>
</dbReference>
<evidence type="ECO:0000313" key="2">
    <source>
        <dbReference type="EMBL" id="PWJ44032.1"/>
    </source>
</evidence>
<sequence>MKTFELPSLGTISSYEHFRGWWKSNKTFVPLLQRDITFSFMNLRPKVDTNFLEKADRAIHDFLNLNDRTPLNTQLCAYFKEYCQTINNESIINNAISTNCSTKLWEVIHPYKVFVSQRTKDENDIYIIVSCECDWEEEDGIQLVFKKGTELTRISLQDGYLTDNDALCIPDSDFLPTTELE</sequence>
<comment type="caution">
    <text evidence="2">The sequence shown here is derived from an EMBL/GenBank/DDBJ whole genome shotgun (WGS) entry which is preliminary data.</text>
</comment>
<evidence type="ECO:0000259" key="1">
    <source>
        <dbReference type="Pfam" id="PF22481"/>
    </source>
</evidence>
<dbReference type="RefSeq" id="WP_109615554.1">
    <property type="nucleotide sequence ID" value="NZ_QGDO01000001.1"/>
</dbReference>
<feature type="domain" description="DUF6985" evidence="1">
    <location>
        <begin position="15"/>
        <end position="161"/>
    </location>
</feature>
<dbReference type="Proteomes" id="UP000245535">
    <property type="component" value="Unassembled WGS sequence"/>
</dbReference>
<dbReference type="OrthoDB" id="6028394at2"/>
<dbReference type="EMBL" id="QGDO01000001">
    <property type="protein sequence ID" value="PWJ44032.1"/>
    <property type="molecule type" value="Genomic_DNA"/>
</dbReference>
<evidence type="ECO:0000313" key="3">
    <source>
        <dbReference type="Proteomes" id="UP000245535"/>
    </source>
</evidence>
<dbReference type="InterPro" id="IPR054254">
    <property type="entry name" value="DUF6985"/>
</dbReference>